<dbReference type="AlphaFoldDB" id="A0A645AC47"/>
<protein>
    <recommendedName>
        <fullName evidence="2">HTH cro/C1-type domain-containing protein</fullName>
    </recommendedName>
</protein>
<evidence type="ECO:0000313" key="3">
    <source>
        <dbReference type="EMBL" id="MPM50772.1"/>
    </source>
</evidence>
<reference evidence="3" key="1">
    <citation type="submission" date="2019-08" db="EMBL/GenBank/DDBJ databases">
        <authorList>
            <person name="Kucharzyk K."/>
            <person name="Murdoch R.W."/>
            <person name="Higgins S."/>
            <person name="Loffler F."/>
        </authorList>
    </citation>
    <scope>NUCLEOTIDE SEQUENCE</scope>
</reference>
<dbReference type="InterPro" id="IPR013096">
    <property type="entry name" value="Cupin_2"/>
</dbReference>
<name>A0A645AC47_9ZZZZ</name>
<evidence type="ECO:0000259" key="2">
    <source>
        <dbReference type="PROSITE" id="PS50943"/>
    </source>
</evidence>
<dbReference type="Pfam" id="PF07883">
    <property type="entry name" value="Cupin_2"/>
    <property type="match status" value="1"/>
</dbReference>
<accession>A0A645AC47</accession>
<proteinExistence type="predicted"/>
<dbReference type="InterPro" id="IPR001387">
    <property type="entry name" value="Cro/C1-type_HTH"/>
</dbReference>
<dbReference type="CDD" id="cd00093">
    <property type="entry name" value="HTH_XRE"/>
    <property type="match status" value="1"/>
</dbReference>
<keyword evidence="1" id="KW-0238">DNA-binding</keyword>
<dbReference type="PROSITE" id="PS50943">
    <property type="entry name" value="HTH_CROC1"/>
    <property type="match status" value="1"/>
</dbReference>
<dbReference type="GO" id="GO:0003677">
    <property type="term" value="F:DNA binding"/>
    <property type="evidence" value="ECO:0007669"/>
    <property type="project" value="UniProtKB-KW"/>
</dbReference>
<dbReference type="InterPro" id="IPR050807">
    <property type="entry name" value="TransReg_Diox_bact_type"/>
</dbReference>
<organism evidence="3">
    <name type="scientific">bioreactor metagenome</name>
    <dbReference type="NCBI Taxonomy" id="1076179"/>
    <lineage>
        <taxon>unclassified sequences</taxon>
        <taxon>metagenomes</taxon>
        <taxon>ecological metagenomes</taxon>
    </lineage>
</organism>
<dbReference type="CDD" id="cd02209">
    <property type="entry name" value="cupin_XRE_C"/>
    <property type="match status" value="1"/>
</dbReference>
<dbReference type="InterPro" id="IPR014710">
    <property type="entry name" value="RmlC-like_jellyroll"/>
</dbReference>
<dbReference type="Gene3D" id="2.60.120.10">
    <property type="entry name" value="Jelly Rolls"/>
    <property type="match status" value="1"/>
</dbReference>
<dbReference type="GO" id="GO:0005829">
    <property type="term" value="C:cytosol"/>
    <property type="evidence" value="ECO:0007669"/>
    <property type="project" value="TreeGrafter"/>
</dbReference>
<gene>
    <name evidence="3" type="ORF">SDC9_97515</name>
</gene>
<sequence>MSSGALSRVERGLLGASLRNAMAIARGLGCELGDLVQPSAEVSITRKGEYQRYVHEDTGVERLALAHPSPGLEMVQYQLPPGSASSHFAAHRHGTREVFHILEGAVRVWAGPELIVLHAGDTAVLEMDTEHRFANEGRKPARLILLVVAPMK</sequence>
<dbReference type="EMBL" id="VSSQ01013117">
    <property type="protein sequence ID" value="MPM50772.1"/>
    <property type="molecule type" value="Genomic_DNA"/>
</dbReference>
<comment type="caution">
    <text evidence="3">The sequence shown here is derived from an EMBL/GenBank/DDBJ whole genome shotgun (WGS) entry which is preliminary data.</text>
</comment>
<dbReference type="SUPFAM" id="SSF51182">
    <property type="entry name" value="RmlC-like cupins"/>
    <property type="match status" value="1"/>
</dbReference>
<evidence type="ECO:0000256" key="1">
    <source>
        <dbReference type="ARBA" id="ARBA00023125"/>
    </source>
</evidence>
<dbReference type="InterPro" id="IPR011051">
    <property type="entry name" value="RmlC_Cupin_sf"/>
</dbReference>
<feature type="domain" description="HTH cro/C1-type" evidence="2">
    <location>
        <begin position="1"/>
        <end position="35"/>
    </location>
</feature>
<dbReference type="PANTHER" id="PTHR46797:SF1">
    <property type="entry name" value="METHYLPHOSPHONATE SYNTHASE"/>
    <property type="match status" value="1"/>
</dbReference>
<dbReference type="GO" id="GO:0003700">
    <property type="term" value="F:DNA-binding transcription factor activity"/>
    <property type="evidence" value="ECO:0007669"/>
    <property type="project" value="TreeGrafter"/>
</dbReference>
<dbReference type="PANTHER" id="PTHR46797">
    <property type="entry name" value="HTH-TYPE TRANSCRIPTIONAL REGULATOR"/>
    <property type="match status" value="1"/>
</dbReference>